<feature type="transmembrane region" description="Helical" evidence="1">
    <location>
        <begin position="81"/>
        <end position="101"/>
    </location>
</feature>
<sequence length="102" mass="11726">MKNIFIRRRINEVIAMLQSGEEVTTDLLESKKYSEAVSILEDAGCVKIVRKWDGGIHAIFPTHKAFSVYRLDRHDVWMNRFWGFISGLAVGILCDIMRNALL</sequence>
<protein>
    <submittedName>
        <fullName evidence="2">Uncharacterized protein</fullName>
    </submittedName>
</protein>
<reference evidence="2" key="1">
    <citation type="journal article" date="2021" name="Proc. Natl. Acad. Sci. U.S.A.">
        <title>A Catalog of Tens of Thousands of Viruses from Human Metagenomes Reveals Hidden Associations with Chronic Diseases.</title>
        <authorList>
            <person name="Tisza M.J."/>
            <person name="Buck C.B."/>
        </authorList>
    </citation>
    <scope>NUCLEOTIDE SEQUENCE</scope>
    <source>
        <strain evidence="2">CtkKt3</strain>
    </source>
</reference>
<dbReference type="EMBL" id="BK016169">
    <property type="protein sequence ID" value="DAF99635.1"/>
    <property type="molecule type" value="Genomic_DNA"/>
</dbReference>
<accession>A0A8S5UYV4</accession>
<proteinExistence type="predicted"/>
<evidence type="ECO:0000256" key="1">
    <source>
        <dbReference type="SAM" id="Phobius"/>
    </source>
</evidence>
<evidence type="ECO:0000313" key="2">
    <source>
        <dbReference type="EMBL" id="DAF99635.1"/>
    </source>
</evidence>
<keyword evidence="1" id="KW-0472">Membrane</keyword>
<keyword evidence="1" id="KW-1133">Transmembrane helix</keyword>
<keyword evidence="1" id="KW-0812">Transmembrane</keyword>
<name>A0A8S5UYV4_9CAUD</name>
<organism evidence="2">
    <name type="scientific">Siphoviridae sp. ctkKt3</name>
    <dbReference type="NCBI Taxonomy" id="2825642"/>
    <lineage>
        <taxon>Viruses</taxon>
        <taxon>Duplodnaviria</taxon>
        <taxon>Heunggongvirae</taxon>
        <taxon>Uroviricota</taxon>
        <taxon>Caudoviricetes</taxon>
    </lineage>
</organism>